<evidence type="ECO:0000313" key="1">
    <source>
        <dbReference type="EMBL" id="MFC1441046.1"/>
    </source>
</evidence>
<evidence type="ECO:0000313" key="2">
    <source>
        <dbReference type="Proteomes" id="UP001592581"/>
    </source>
</evidence>
<dbReference type="RefSeq" id="WP_380566395.1">
    <property type="nucleotide sequence ID" value="NZ_JBEUKS010000008.1"/>
</dbReference>
<accession>A0ABV6XS40</accession>
<keyword evidence="2" id="KW-1185">Reference proteome</keyword>
<proteinExistence type="predicted"/>
<organism evidence="1 2">
    <name type="scientific">Streptacidiphilus jeojiensis</name>
    <dbReference type="NCBI Taxonomy" id="3229225"/>
    <lineage>
        <taxon>Bacteria</taxon>
        <taxon>Bacillati</taxon>
        <taxon>Actinomycetota</taxon>
        <taxon>Actinomycetes</taxon>
        <taxon>Kitasatosporales</taxon>
        <taxon>Streptomycetaceae</taxon>
        <taxon>Streptacidiphilus</taxon>
    </lineage>
</organism>
<name>A0ABV6XS40_9ACTN</name>
<reference evidence="1 2" key="1">
    <citation type="submission" date="2024-06" db="EMBL/GenBank/DDBJ databases">
        <authorList>
            <person name="Lee S.D."/>
        </authorList>
    </citation>
    <scope>NUCLEOTIDE SEQUENCE [LARGE SCALE GENOMIC DNA]</scope>
    <source>
        <strain evidence="1 2">N1-10</strain>
    </source>
</reference>
<dbReference type="Proteomes" id="UP001592581">
    <property type="component" value="Unassembled WGS sequence"/>
</dbReference>
<comment type="caution">
    <text evidence="1">The sequence shown here is derived from an EMBL/GenBank/DDBJ whole genome shotgun (WGS) entry which is preliminary data.</text>
</comment>
<protein>
    <submittedName>
        <fullName evidence="1">Uncharacterized protein</fullName>
    </submittedName>
</protein>
<dbReference type="EMBL" id="JBEUKS010000008">
    <property type="protein sequence ID" value="MFC1441046.1"/>
    <property type="molecule type" value="Genomic_DNA"/>
</dbReference>
<sequence length="176" mass="17119">MAEVAPPVAAATGNEAEAEALADAEGLAEADGVAEALGLTDAVALAGADALAEALAEGLPVPAESDGRAVSRVLVPPVARKLLPDGCGVRAAPMVASGLALAGSPATTRLAGIPGGSGSTPLNTPPAPTARAVALTANRARGTPLFRRLRDAGAARRCDLAACAPRRCEAGSGLCV</sequence>
<gene>
    <name evidence="1" type="ORF">ABUW04_22545</name>
</gene>